<dbReference type="Gene3D" id="3.40.190.10">
    <property type="entry name" value="Periplasmic binding protein-like II"/>
    <property type="match status" value="2"/>
</dbReference>
<dbReference type="EMBL" id="MTAB01000003">
    <property type="protein sequence ID" value="OSI24685.1"/>
    <property type="molecule type" value="Genomic_DNA"/>
</dbReference>
<dbReference type="Pfam" id="PF13531">
    <property type="entry name" value="SBP_bac_11"/>
    <property type="match status" value="1"/>
</dbReference>
<comment type="similarity">
    <text evidence="2">Belongs to the prokaryotic sulfate-binding protein family.</text>
</comment>
<evidence type="ECO:0000256" key="6">
    <source>
        <dbReference type="SAM" id="SignalP"/>
    </source>
</evidence>
<keyword evidence="4 6" id="KW-0732">Signal</keyword>
<gene>
    <name evidence="7" type="ORF">BV912_02205</name>
</gene>
<dbReference type="NCBIfam" id="NF008022">
    <property type="entry name" value="PRK10752.1"/>
    <property type="match status" value="1"/>
</dbReference>
<keyword evidence="3" id="KW-0813">Transport</keyword>
<evidence type="ECO:0000313" key="8">
    <source>
        <dbReference type="Proteomes" id="UP000193303"/>
    </source>
</evidence>
<feature type="chain" id="PRO_5013253615" evidence="6">
    <location>
        <begin position="21"/>
        <end position="357"/>
    </location>
</feature>
<comment type="subcellular location">
    <subcellularLocation>
        <location evidence="1">Periplasm</location>
    </subcellularLocation>
</comment>
<evidence type="ECO:0000256" key="5">
    <source>
        <dbReference type="ARBA" id="ARBA00022764"/>
    </source>
</evidence>
<keyword evidence="5" id="KW-0574">Periplasm</keyword>
<evidence type="ECO:0000256" key="4">
    <source>
        <dbReference type="ARBA" id="ARBA00022729"/>
    </source>
</evidence>
<dbReference type="InterPro" id="IPR005669">
    <property type="entry name" value="Thiosulph/SO4-bd"/>
</dbReference>
<dbReference type="PANTHER" id="PTHR30368:SF2">
    <property type="entry name" value="SULFATE-BINDING PROTEIN"/>
    <property type="match status" value="1"/>
</dbReference>
<dbReference type="STRING" id="1931275.BV914_02625"/>
<dbReference type="RefSeq" id="WP_085358117.1">
    <property type="nucleotide sequence ID" value="NZ_MTAB01000003.1"/>
</dbReference>
<evidence type="ECO:0000313" key="7">
    <source>
        <dbReference type="EMBL" id="OSI24685.1"/>
    </source>
</evidence>
<dbReference type="OrthoDB" id="9802127at2"/>
<dbReference type="GO" id="GO:1902358">
    <property type="term" value="P:sulfate transmembrane transport"/>
    <property type="evidence" value="ECO:0007669"/>
    <property type="project" value="InterPro"/>
</dbReference>
<dbReference type="CDD" id="cd01005">
    <property type="entry name" value="PBP2_CysP"/>
    <property type="match status" value="1"/>
</dbReference>
<dbReference type="NCBIfam" id="TIGR00971">
    <property type="entry name" value="3a0106s03"/>
    <property type="match status" value="1"/>
</dbReference>
<dbReference type="NCBIfam" id="NF008106">
    <property type="entry name" value="PRK10852.1"/>
    <property type="match status" value="1"/>
</dbReference>
<comment type="caution">
    <text evidence="7">The sequence shown here is derived from an EMBL/GenBank/DDBJ whole genome shotgun (WGS) entry which is preliminary data.</text>
</comment>
<organism evidence="7 8">
    <name type="scientific">Neisseria dumasiana</name>
    <dbReference type="NCBI Taxonomy" id="1931275"/>
    <lineage>
        <taxon>Bacteria</taxon>
        <taxon>Pseudomonadati</taxon>
        <taxon>Pseudomonadota</taxon>
        <taxon>Betaproteobacteria</taxon>
        <taxon>Neisseriales</taxon>
        <taxon>Neisseriaceae</taxon>
        <taxon>Neisseria</taxon>
    </lineage>
</organism>
<dbReference type="AlphaFoldDB" id="A0A1X3DKZ3"/>
<reference evidence="8" key="1">
    <citation type="submission" date="2017-01" db="EMBL/GenBank/DDBJ databases">
        <authorList>
            <person name="Mah S.A."/>
            <person name="Swanson W.J."/>
            <person name="Moy G.W."/>
            <person name="Vacquier V.D."/>
        </authorList>
    </citation>
    <scope>NUCLEOTIDE SEQUENCE [LARGE SCALE GENOMIC DNA]</scope>
    <source>
        <strain evidence="8">124861</strain>
    </source>
</reference>
<accession>A0A1X3DKZ3</accession>
<dbReference type="Proteomes" id="UP000193303">
    <property type="component" value="Unassembled WGS sequence"/>
</dbReference>
<dbReference type="GO" id="GO:0042597">
    <property type="term" value="C:periplasmic space"/>
    <property type="evidence" value="ECO:0007669"/>
    <property type="project" value="UniProtKB-SubCell"/>
</dbReference>
<evidence type="ECO:0000256" key="3">
    <source>
        <dbReference type="ARBA" id="ARBA00022448"/>
    </source>
</evidence>
<dbReference type="SUPFAM" id="SSF53850">
    <property type="entry name" value="Periplasmic binding protein-like II"/>
    <property type="match status" value="1"/>
</dbReference>
<dbReference type="GO" id="GO:0140104">
    <property type="term" value="F:molecular carrier activity"/>
    <property type="evidence" value="ECO:0007669"/>
    <property type="project" value="InterPro"/>
</dbReference>
<protein>
    <submittedName>
        <fullName evidence="7">Sulfate ABC transporter substrate-binding protein</fullName>
    </submittedName>
</protein>
<proteinExistence type="inferred from homology"/>
<dbReference type="PROSITE" id="PS51257">
    <property type="entry name" value="PROKAR_LIPOPROTEIN"/>
    <property type="match status" value="1"/>
</dbReference>
<feature type="signal peptide" evidence="6">
    <location>
        <begin position="1"/>
        <end position="20"/>
    </location>
</feature>
<evidence type="ECO:0000256" key="2">
    <source>
        <dbReference type="ARBA" id="ARBA00006099"/>
    </source>
</evidence>
<name>A0A1X3DKZ3_9NEIS</name>
<sequence length="357" mass="38923">MTVNRTLSFAALFGAVLALSACSPKTEEKTAAATASSESAAAADAGSIKLLNVSYDVARDFYKEYNPLFIQEYKAKHPGADISVQQSHGGSSKQALAVANGLQADVATMNQTSDIELLEKKGLVKSDWRTRLPDNAVPFTGTTVFLVRKGNPKQIRDWSDLAKDNLQIVLANPKTTGNGRYAFLGAFGYALKANNGDEAKAKEFTAKLLKNTPVFENGGRAATTTFTQRNIGDVLVTFENEANHVSRNLAPGQFEIVYPSYTILSESPVAVVDSVAEKKGSQAAAEEYLKYLWSEPAQALAAKLYLRPRNPEVLAKHKSEFPEMETFSPNQVFGSWDEIMKKYFADGGLFDQLAQKQ</sequence>
<evidence type="ECO:0000256" key="1">
    <source>
        <dbReference type="ARBA" id="ARBA00004418"/>
    </source>
</evidence>
<dbReference type="PANTHER" id="PTHR30368">
    <property type="entry name" value="SULFATE-BINDING PROTEIN"/>
    <property type="match status" value="1"/>
</dbReference>